<evidence type="ECO:0000313" key="1">
    <source>
        <dbReference type="EMBL" id="OGZ05532.1"/>
    </source>
</evidence>
<accession>A0A1G2CWB9</accession>
<gene>
    <name evidence="1" type="ORF">A2845_06005</name>
</gene>
<organism evidence="1 2">
    <name type="scientific">Candidatus Lloydbacteria bacterium RIFCSPHIGHO2_01_FULL_49_22</name>
    <dbReference type="NCBI Taxonomy" id="1798658"/>
    <lineage>
        <taxon>Bacteria</taxon>
        <taxon>Candidatus Lloydiibacteriota</taxon>
    </lineage>
</organism>
<dbReference type="AlphaFoldDB" id="A0A1G2CWB9"/>
<sequence length="69" mass="7817">MSTNPNIIWGKEWIEEVSADAAFRGYISQWVADAKIGNLTKEHVLKVVAEIADHRKDPSLVLEVEHRFG</sequence>
<proteinExistence type="predicted"/>
<reference evidence="1 2" key="1">
    <citation type="journal article" date="2016" name="Nat. Commun.">
        <title>Thousands of microbial genomes shed light on interconnected biogeochemical processes in an aquifer system.</title>
        <authorList>
            <person name="Anantharaman K."/>
            <person name="Brown C.T."/>
            <person name="Hug L.A."/>
            <person name="Sharon I."/>
            <person name="Castelle C.J."/>
            <person name="Probst A.J."/>
            <person name="Thomas B.C."/>
            <person name="Singh A."/>
            <person name="Wilkins M.J."/>
            <person name="Karaoz U."/>
            <person name="Brodie E.L."/>
            <person name="Williams K.H."/>
            <person name="Hubbard S.S."/>
            <person name="Banfield J.F."/>
        </authorList>
    </citation>
    <scope>NUCLEOTIDE SEQUENCE [LARGE SCALE GENOMIC DNA]</scope>
</reference>
<name>A0A1G2CWB9_9BACT</name>
<dbReference type="Proteomes" id="UP000177122">
    <property type="component" value="Unassembled WGS sequence"/>
</dbReference>
<dbReference type="EMBL" id="MHLI01000010">
    <property type="protein sequence ID" value="OGZ05532.1"/>
    <property type="molecule type" value="Genomic_DNA"/>
</dbReference>
<protein>
    <submittedName>
        <fullName evidence="1">Uncharacterized protein</fullName>
    </submittedName>
</protein>
<evidence type="ECO:0000313" key="2">
    <source>
        <dbReference type="Proteomes" id="UP000177122"/>
    </source>
</evidence>
<comment type="caution">
    <text evidence="1">The sequence shown here is derived from an EMBL/GenBank/DDBJ whole genome shotgun (WGS) entry which is preliminary data.</text>
</comment>